<feature type="transmembrane region" description="Helical" evidence="6">
    <location>
        <begin position="167"/>
        <end position="185"/>
    </location>
</feature>
<organism evidence="7 8">
    <name type="scientific">Candidatus Enterocola intestinipullorum</name>
    <dbReference type="NCBI Taxonomy" id="2840783"/>
    <lineage>
        <taxon>Bacteria</taxon>
        <taxon>Pseudomonadati</taxon>
        <taxon>Bacteroidota</taxon>
        <taxon>Bacteroidia</taxon>
        <taxon>Bacteroidales</taxon>
        <taxon>Candidatus Enterocola</taxon>
    </lineage>
</organism>
<feature type="transmembrane region" description="Helical" evidence="6">
    <location>
        <begin position="113"/>
        <end position="132"/>
    </location>
</feature>
<evidence type="ECO:0000256" key="5">
    <source>
        <dbReference type="ARBA" id="ARBA00023136"/>
    </source>
</evidence>
<proteinExistence type="inferred from homology"/>
<evidence type="ECO:0000256" key="1">
    <source>
        <dbReference type="ARBA" id="ARBA00004141"/>
    </source>
</evidence>
<feature type="transmembrane region" description="Helical" evidence="6">
    <location>
        <begin position="205"/>
        <end position="225"/>
    </location>
</feature>
<keyword evidence="4 6" id="KW-1133">Transmembrane helix</keyword>
<evidence type="ECO:0000313" key="7">
    <source>
        <dbReference type="EMBL" id="MBO8447262.1"/>
    </source>
</evidence>
<evidence type="ECO:0000256" key="3">
    <source>
        <dbReference type="ARBA" id="ARBA00022692"/>
    </source>
</evidence>
<dbReference type="AlphaFoldDB" id="A0A9D9EH98"/>
<evidence type="ECO:0000313" key="8">
    <source>
        <dbReference type="Proteomes" id="UP000823637"/>
    </source>
</evidence>
<dbReference type="Pfam" id="PF01027">
    <property type="entry name" value="Bax1-I"/>
    <property type="match status" value="1"/>
</dbReference>
<feature type="transmembrane region" description="Helical" evidence="6">
    <location>
        <begin position="144"/>
        <end position="161"/>
    </location>
</feature>
<dbReference type="PANTHER" id="PTHR23291:SF50">
    <property type="entry name" value="PROTEIN LIFEGUARD 4"/>
    <property type="match status" value="1"/>
</dbReference>
<dbReference type="InterPro" id="IPR006214">
    <property type="entry name" value="Bax_inhibitor_1-related"/>
</dbReference>
<dbReference type="EMBL" id="JADIMR010000088">
    <property type="protein sequence ID" value="MBO8447262.1"/>
    <property type="molecule type" value="Genomic_DNA"/>
</dbReference>
<reference evidence="7" key="2">
    <citation type="journal article" date="2021" name="PeerJ">
        <title>Extensive microbial diversity within the chicken gut microbiome revealed by metagenomics and culture.</title>
        <authorList>
            <person name="Gilroy R."/>
            <person name="Ravi A."/>
            <person name="Getino M."/>
            <person name="Pursley I."/>
            <person name="Horton D.L."/>
            <person name="Alikhan N.F."/>
            <person name="Baker D."/>
            <person name="Gharbi K."/>
            <person name="Hall N."/>
            <person name="Watson M."/>
            <person name="Adriaenssens E.M."/>
            <person name="Foster-Nyarko E."/>
            <person name="Jarju S."/>
            <person name="Secka A."/>
            <person name="Antonio M."/>
            <person name="Oren A."/>
            <person name="Chaudhuri R.R."/>
            <person name="La Ragione R."/>
            <person name="Hildebrand F."/>
            <person name="Pallen M.J."/>
        </authorList>
    </citation>
    <scope>NUCLEOTIDE SEQUENCE</scope>
    <source>
        <strain evidence="7">D3-1215</strain>
    </source>
</reference>
<keyword evidence="5 6" id="KW-0472">Membrane</keyword>
<sequence length="233" mass="25932">MQIDQQNGFLSAEVKTRQASIVSKAYGWMFTALAITGLTSYICGTSAAFMQLLFSSSSIMWILIISQLAIAFILIARLDKMSFTTARILFLAYAFTLGISLSSIFLVYTMSSIASTFFICSAMFGAMALYGHFTKKDLTSWGRILTMALIGLIIATLVNLFLQSSRIDWICSLVGVVLFTGLTAYDAQKMRQLAYLDENETTSKLAVMAAFSLYLDFVNLFLYLLRFFGRSDD</sequence>
<name>A0A9D9EH98_9BACT</name>
<protein>
    <submittedName>
        <fullName evidence="7">Bax inhibitor-1/YccA family protein</fullName>
    </submittedName>
</protein>
<reference evidence="7" key="1">
    <citation type="submission" date="2020-10" db="EMBL/GenBank/DDBJ databases">
        <authorList>
            <person name="Gilroy R."/>
        </authorList>
    </citation>
    <scope>NUCLEOTIDE SEQUENCE</scope>
    <source>
        <strain evidence="7">D3-1215</strain>
    </source>
</reference>
<keyword evidence="3 6" id="KW-0812">Transmembrane</keyword>
<comment type="subcellular location">
    <subcellularLocation>
        <location evidence="1">Membrane</location>
        <topology evidence="1">Multi-pass membrane protein</topology>
    </subcellularLocation>
</comment>
<feature type="transmembrane region" description="Helical" evidence="6">
    <location>
        <begin position="25"/>
        <end position="52"/>
    </location>
</feature>
<feature type="transmembrane region" description="Helical" evidence="6">
    <location>
        <begin position="88"/>
        <end position="107"/>
    </location>
</feature>
<evidence type="ECO:0000256" key="4">
    <source>
        <dbReference type="ARBA" id="ARBA00022989"/>
    </source>
</evidence>
<dbReference type="PANTHER" id="PTHR23291">
    <property type="entry name" value="BAX INHIBITOR-RELATED"/>
    <property type="match status" value="1"/>
</dbReference>
<comment type="similarity">
    <text evidence="2 6">Belongs to the BI1 family.</text>
</comment>
<dbReference type="CDD" id="cd10432">
    <property type="entry name" value="BI-1-like_bacterial"/>
    <property type="match status" value="1"/>
</dbReference>
<feature type="transmembrane region" description="Helical" evidence="6">
    <location>
        <begin position="58"/>
        <end position="76"/>
    </location>
</feature>
<dbReference type="Proteomes" id="UP000823637">
    <property type="component" value="Unassembled WGS sequence"/>
</dbReference>
<evidence type="ECO:0000256" key="6">
    <source>
        <dbReference type="RuleBase" id="RU004379"/>
    </source>
</evidence>
<comment type="caution">
    <text evidence="7">The sequence shown here is derived from an EMBL/GenBank/DDBJ whole genome shotgun (WGS) entry which is preliminary data.</text>
</comment>
<accession>A0A9D9EH98</accession>
<gene>
    <name evidence="7" type="ORF">IAC32_05915</name>
</gene>
<evidence type="ECO:0000256" key="2">
    <source>
        <dbReference type="ARBA" id="ARBA00010350"/>
    </source>
</evidence>
<dbReference type="GO" id="GO:0016020">
    <property type="term" value="C:membrane"/>
    <property type="evidence" value="ECO:0007669"/>
    <property type="project" value="UniProtKB-SubCell"/>
</dbReference>